<feature type="domain" description="Homeobox" evidence="8">
    <location>
        <begin position="80"/>
        <end position="140"/>
    </location>
</feature>
<proteinExistence type="predicted"/>
<dbReference type="GO" id="GO:0006357">
    <property type="term" value="P:regulation of transcription by RNA polymerase II"/>
    <property type="evidence" value="ECO:0007669"/>
    <property type="project" value="TreeGrafter"/>
</dbReference>
<dbReference type="SUPFAM" id="SSF46689">
    <property type="entry name" value="Homeodomain-like"/>
    <property type="match status" value="1"/>
</dbReference>
<evidence type="ECO:0000256" key="3">
    <source>
        <dbReference type="ARBA" id="ARBA00023155"/>
    </source>
</evidence>
<keyword evidence="3 5" id="KW-0371">Homeobox</keyword>
<dbReference type="CDD" id="cd00086">
    <property type="entry name" value="homeodomain"/>
    <property type="match status" value="1"/>
</dbReference>
<comment type="subcellular location">
    <subcellularLocation>
        <location evidence="1 5 6">Nucleus</location>
    </subcellularLocation>
</comment>
<dbReference type="AlphaFoldDB" id="A0A2A9NGG9"/>
<evidence type="ECO:0000256" key="6">
    <source>
        <dbReference type="RuleBase" id="RU000682"/>
    </source>
</evidence>
<evidence type="ECO:0000256" key="1">
    <source>
        <dbReference type="ARBA" id="ARBA00004123"/>
    </source>
</evidence>
<keyword evidence="4 5" id="KW-0539">Nucleus</keyword>
<feature type="region of interest" description="Disordered" evidence="7">
    <location>
        <begin position="25"/>
        <end position="75"/>
    </location>
</feature>
<dbReference type="STRING" id="703135.A0A2A9NGG9"/>
<name>A0A2A9NGG9_9AGAR</name>
<dbReference type="GO" id="GO:0000978">
    <property type="term" value="F:RNA polymerase II cis-regulatory region sequence-specific DNA binding"/>
    <property type="evidence" value="ECO:0007669"/>
    <property type="project" value="TreeGrafter"/>
</dbReference>
<dbReference type="Pfam" id="PF00046">
    <property type="entry name" value="Homeodomain"/>
    <property type="match status" value="1"/>
</dbReference>
<evidence type="ECO:0000259" key="8">
    <source>
        <dbReference type="PROSITE" id="PS50071"/>
    </source>
</evidence>
<dbReference type="SMART" id="SM00389">
    <property type="entry name" value="HOX"/>
    <property type="match status" value="1"/>
</dbReference>
<dbReference type="OrthoDB" id="6159439at2759"/>
<dbReference type="PROSITE" id="PS50071">
    <property type="entry name" value="HOMEOBOX_2"/>
    <property type="match status" value="1"/>
</dbReference>
<keyword evidence="10" id="KW-1185">Reference proteome</keyword>
<evidence type="ECO:0000256" key="7">
    <source>
        <dbReference type="SAM" id="MobiDB-lite"/>
    </source>
</evidence>
<accession>A0A2A9NGG9</accession>
<dbReference type="GO" id="GO:0030154">
    <property type="term" value="P:cell differentiation"/>
    <property type="evidence" value="ECO:0007669"/>
    <property type="project" value="TreeGrafter"/>
</dbReference>
<sequence>MFHPWSHNISQADNVCSTVTVTNAHPASGSSTTPPRNFNSGDHIRFRGTSEPLENQGFREPVSRPQRSRTAPAGCVYEASKEKRKRLRVTPCQLAQLEHYFLIDRNPTPARRKEISEGLGMQERQTQIWFQNRRAKAKIQDAKSMNGQVESFIPERPPALGTGNDFDLSYMLYEDAPATIIACTSLTIGTWHRVAAINSRFDLVAYICEPKQILVWFVWLDGCSFKMIVPFESILHTSFELGSMENGVLSFILSSPPQFYSRKVEQNNQSSSNWRACFDWTEGRQASNVLKHDLQGTSFQLAHLYHYIQAGNIWFDQVQLMSQTDECGMNSPLQTSKDTSARSVFPGQKSAVGINIFDTGIASEYAERNILSPRVFAQSQSCQFTQTSTFLPYTSIIGKSLLPGSIQDQVRLMAHNDIPTSQDFMITGSIHTGLGKGSIQP</sequence>
<dbReference type="InterPro" id="IPR051000">
    <property type="entry name" value="Homeobox_DNA-bind_prot"/>
</dbReference>
<dbReference type="EMBL" id="KZ302157">
    <property type="protein sequence ID" value="PFH46810.1"/>
    <property type="molecule type" value="Genomic_DNA"/>
</dbReference>
<dbReference type="Pfam" id="PF24818">
    <property type="entry name" value="PH_TRF2_HOY1"/>
    <property type="match status" value="1"/>
</dbReference>
<evidence type="ECO:0000313" key="10">
    <source>
        <dbReference type="Proteomes" id="UP000242287"/>
    </source>
</evidence>
<feature type="compositionally biased region" description="Polar residues" evidence="7">
    <location>
        <begin position="25"/>
        <end position="40"/>
    </location>
</feature>
<evidence type="ECO:0000256" key="2">
    <source>
        <dbReference type="ARBA" id="ARBA00023125"/>
    </source>
</evidence>
<dbReference type="Proteomes" id="UP000242287">
    <property type="component" value="Unassembled WGS sequence"/>
</dbReference>
<dbReference type="InterPro" id="IPR057939">
    <property type="entry name" value="TRF2_HOY1_PH"/>
</dbReference>
<reference evidence="9 10" key="1">
    <citation type="submission" date="2014-02" db="EMBL/GenBank/DDBJ databases">
        <title>Transposable element dynamics among asymbiotic and ectomycorrhizal Amanita fungi.</title>
        <authorList>
            <consortium name="DOE Joint Genome Institute"/>
            <person name="Hess J."/>
            <person name="Skrede I."/>
            <person name="Wolfe B."/>
            <person name="LaButti K."/>
            <person name="Ohm R.A."/>
            <person name="Grigoriev I.V."/>
            <person name="Pringle A."/>
        </authorList>
    </citation>
    <scope>NUCLEOTIDE SEQUENCE [LARGE SCALE GENOMIC DNA]</scope>
    <source>
        <strain evidence="9 10">SKay4041</strain>
    </source>
</reference>
<dbReference type="InterPro" id="IPR001356">
    <property type="entry name" value="HD"/>
</dbReference>
<dbReference type="InterPro" id="IPR009057">
    <property type="entry name" value="Homeodomain-like_sf"/>
</dbReference>
<feature type="DNA-binding region" description="Homeobox" evidence="5">
    <location>
        <begin position="82"/>
        <end position="141"/>
    </location>
</feature>
<dbReference type="PANTHER" id="PTHR24324:SF5">
    <property type="entry name" value="HEMATOPOIETICALLY-EXPRESSED HOMEOBOX PROTEIN HHEX"/>
    <property type="match status" value="1"/>
</dbReference>
<protein>
    <recommendedName>
        <fullName evidence="8">Homeobox domain-containing protein</fullName>
    </recommendedName>
</protein>
<dbReference type="GO" id="GO:0005634">
    <property type="term" value="C:nucleus"/>
    <property type="evidence" value="ECO:0007669"/>
    <property type="project" value="UniProtKB-SubCell"/>
</dbReference>
<dbReference type="PANTHER" id="PTHR24324">
    <property type="entry name" value="HOMEOBOX PROTEIN HHEX"/>
    <property type="match status" value="1"/>
</dbReference>
<evidence type="ECO:0000313" key="9">
    <source>
        <dbReference type="EMBL" id="PFH46810.1"/>
    </source>
</evidence>
<keyword evidence="2 5" id="KW-0238">DNA-binding</keyword>
<evidence type="ECO:0000256" key="5">
    <source>
        <dbReference type="PROSITE-ProRule" id="PRU00108"/>
    </source>
</evidence>
<evidence type="ECO:0000256" key="4">
    <source>
        <dbReference type="ARBA" id="ARBA00023242"/>
    </source>
</evidence>
<organism evidence="9 10">
    <name type="scientific">Amanita thiersii Skay4041</name>
    <dbReference type="NCBI Taxonomy" id="703135"/>
    <lineage>
        <taxon>Eukaryota</taxon>
        <taxon>Fungi</taxon>
        <taxon>Dikarya</taxon>
        <taxon>Basidiomycota</taxon>
        <taxon>Agaricomycotina</taxon>
        <taxon>Agaricomycetes</taxon>
        <taxon>Agaricomycetidae</taxon>
        <taxon>Agaricales</taxon>
        <taxon>Pluteineae</taxon>
        <taxon>Amanitaceae</taxon>
        <taxon>Amanita</taxon>
    </lineage>
</organism>
<dbReference type="Gene3D" id="1.10.10.60">
    <property type="entry name" value="Homeodomain-like"/>
    <property type="match status" value="1"/>
</dbReference>
<gene>
    <name evidence="9" type="ORF">AMATHDRAFT_69006</name>
</gene>